<organism evidence="1 2">
    <name type="scientific">Stylosanthes scabra</name>
    <dbReference type="NCBI Taxonomy" id="79078"/>
    <lineage>
        <taxon>Eukaryota</taxon>
        <taxon>Viridiplantae</taxon>
        <taxon>Streptophyta</taxon>
        <taxon>Embryophyta</taxon>
        <taxon>Tracheophyta</taxon>
        <taxon>Spermatophyta</taxon>
        <taxon>Magnoliopsida</taxon>
        <taxon>eudicotyledons</taxon>
        <taxon>Gunneridae</taxon>
        <taxon>Pentapetalae</taxon>
        <taxon>rosids</taxon>
        <taxon>fabids</taxon>
        <taxon>Fabales</taxon>
        <taxon>Fabaceae</taxon>
        <taxon>Papilionoideae</taxon>
        <taxon>50 kb inversion clade</taxon>
        <taxon>dalbergioids sensu lato</taxon>
        <taxon>Dalbergieae</taxon>
        <taxon>Pterocarpus clade</taxon>
        <taxon>Stylosanthes</taxon>
    </lineage>
</organism>
<accession>A0ABU6WZS8</accession>
<evidence type="ECO:0000313" key="1">
    <source>
        <dbReference type="EMBL" id="MED6190784.1"/>
    </source>
</evidence>
<feature type="non-terminal residue" evidence="1">
    <location>
        <position position="150"/>
    </location>
</feature>
<evidence type="ECO:0000313" key="2">
    <source>
        <dbReference type="Proteomes" id="UP001341840"/>
    </source>
</evidence>
<dbReference type="InterPro" id="IPR015943">
    <property type="entry name" value="WD40/YVTN_repeat-like_dom_sf"/>
</dbReference>
<keyword evidence="2" id="KW-1185">Reference proteome</keyword>
<dbReference type="Proteomes" id="UP001341840">
    <property type="component" value="Unassembled WGS sequence"/>
</dbReference>
<dbReference type="PANTHER" id="PTHR22844:SF340">
    <property type="entry name" value="OS01G0946100 PROTEIN"/>
    <property type="match status" value="1"/>
</dbReference>
<dbReference type="EMBL" id="JASCZI010186771">
    <property type="protein sequence ID" value="MED6190784.1"/>
    <property type="molecule type" value="Genomic_DNA"/>
</dbReference>
<comment type="caution">
    <text evidence="1">The sequence shown here is derived from an EMBL/GenBank/DDBJ whole genome shotgun (WGS) entry which is preliminary data.</text>
</comment>
<sequence>MCYCLFKFLSELRECFQAGWEPLWLCSLTVHNGLIYSGSWDKTLKVWNLWDLECLESIKAHDDAINGLVACRREIVYSAFADGNIKARGMEKEREGGKFKKSNKISHRLKEVLEGHKDVSLNSVVVSDDEKRVYSDGDVMGWEFSESSDA</sequence>
<name>A0ABU6WZS8_9FABA</name>
<dbReference type="PANTHER" id="PTHR22844">
    <property type="entry name" value="F-BOX AND WD40 DOMAIN PROTEIN"/>
    <property type="match status" value="1"/>
</dbReference>
<dbReference type="SMART" id="SM00320">
    <property type="entry name" value="WD40"/>
    <property type="match status" value="3"/>
</dbReference>
<dbReference type="InterPro" id="IPR036322">
    <property type="entry name" value="WD40_repeat_dom_sf"/>
</dbReference>
<protein>
    <submittedName>
        <fullName evidence="1">Uncharacterized protein</fullName>
    </submittedName>
</protein>
<dbReference type="Pfam" id="PF00400">
    <property type="entry name" value="WD40"/>
    <property type="match status" value="1"/>
</dbReference>
<dbReference type="InterPro" id="IPR001680">
    <property type="entry name" value="WD40_rpt"/>
</dbReference>
<reference evidence="1 2" key="1">
    <citation type="journal article" date="2023" name="Plants (Basel)">
        <title>Bridging the Gap: Combining Genomics and Transcriptomics Approaches to Understand Stylosanthes scabra, an Orphan Legume from the Brazilian Caatinga.</title>
        <authorList>
            <person name="Ferreira-Neto J.R.C."/>
            <person name="da Silva M.D."/>
            <person name="Binneck E."/>
            <person name="de Melo N.F."/>
            <person name="da Silva R.H."/>
            <person name="de Melo A.L.T.M."/>
            <person name="Pandolfi V."/>
            <person name="Bustamante F.O."/>
            <person name="Brasileiro-Vidal A.C."/>
            <person name="Benko-Iseppon A.M."/>
        </authorList>
    </citation>
    <scope>NUCLEOTIDE SEQUENCE [LARGE SCALE GENOMIC DNA]</scope>
    <source>
        <tissue evidence="1">Leaves</tissue>
    </source>
</reference>
<gene>
    <name evidence="1" type="ORF">PIB30_109319</name>
</gene>
<dbReference type="Gene3D" id="2.130.10.10">
    <property type="entry name" value="YVTN repeat-like/Quinoprotein amine dehydrogenase"/>
    <property type="match status" value="1"/>
</dbReference>
<proteinExistence type="predicted"/>
<dbReference type="SUPFAM" id="SSF50978">
    <property type="entry name" value="WD40 repeat-like"/>
    <property type="match status" value="1"/>
</dbReference>
<dbReference type="InterPro" id="IPR045182">
    <property type="entry name" value="JINGUBANG-like"/>
</dbReference>